<dbReference type="EMBL" id="CM002927">
    <property type="protein sequence ID" value="KGN46528.1"/>
    <property type="molecule type" value="Genomic_DNA"/>
</dbReference>
<dbReference type="STRING" id="3659.A0A0A0KAP2"/>
<dbReference type="InterPro" id="IPR018247">
    <property type="entry name" value="EF_Hand_1_Ca_BS"/>
</dbReference>
<keyword evidence="1" id="KW-0106">Calcium</keyword>
<accession>A0A0A0KAP2</accession>
<organism evidence="3 4">
    <name type="scientific">Cucumis sativus</name>
    <name type="common">Cucumber</name>
    <dbReference type="NCBI Taxonomy" id="3659"/>
    <lineage>
        <taxon>Eukaryota</taxon>
        <taxon>Viridiplantae</taxon>
        <taxon>Streptophyta</taxon>
        <taxon>Embryophyta</taxon>
        <taxon>Tracheophyta</taxon>
        <taxon>Spermatophyta</taxon>
        <taxon>Magnoliopsida</taxon>
        <taxon>eudicotyledons</taxon>
        <taxon>Gunneridae</taxon>
        <taxon>Pentapetalae</taxon>
        <taxon>rosids</taxon>
        <taxon>fabids</taxon>
        <taxon>Cucurbitales</taxon>
        <taxon>Cucurbitaceae</taxon>
        <taxon>Benincaseae</taxon>
        <taxon>Cucumis</taxon>
    </lineage>
</organism>
<dbReference type="eggNOG" id="KOG0028">
    <property type="taxonomic scope" value="Eukaryota"/>
</dbReference>
<dbReference type="PROSITE" id="PS00018">
    <property type="entry name" value="EF_HAND_1"/>
    <property type="match status" value="1"/>
</dbReference>
<dbReference type="AlphaFoldDB" id="A0A0A0KAP2"/>
<dbReference type="InterPro" id="IPR002048">
    <property type="entry name" value="EF_hand_dom"/>
</dbReference>
<protein>
    <recommendedName>
        <fullName evidence="2">EF-hand domain-containing protein</fullName>
    </recommendedName>
</protein>
<proteinExistence type="predicted"/>
<name>A0A0A0KAP2_CUCSA</name>
<dbReference type="Proteomes" id="UP000029981">
    <property type="component" value="Chromosome 6"/>
</dbReference>
<dbReference type="PANTHER" id="PTHR47319">
    <property type="entry name" value="CALCIUM-BINDING PROTEIN KIC"/>
    <property type="match status" value="1"/>
</dbReference>
<evidence type="ECO:0000313" key="4">
    <source>
        <dbReference type="Proteomes" id="UP000029981"/>
    </source>
</evidence>
<dbReference type="SUPFAM" id="SSF47473">
    <property type="entry name" value="EF-hand"/>
    <property type="match status" value="1"/>
</dbReference>
<sequence length="125" mass="13733">MDQNHNTSGRVLDEGYEDLLPVMAQKLDVEVFVAELCSGFRLLADATKGLITAESLRRNSALLGMEGMNENEAESMVREGDLDGDGALNEMEFCILMVRLSPGMMEDAEAWLQKAIDEELGKSSC</sequence>
<keyword evidence="4" id="KW-1185">Reference proteome</keyword>
<gene>
    <name evidence="3" type="ORF">Csa_6G106800</name>
</gene>
<dbReference type="InterPro" id="IPR044205">
    <property type="entry name" value="KIC/PBP1/KRP1"/>
</dbReference>
<dbReference type="Gene3D" id="1.10.238.10">
    <property type="entry name" value="EF-hand"/>
    <property type="match status" value="1"/>
</dbReference>
<dbReference type="PANTHER" id="PTHR47319:SF4">
    <property type="entry name" value="CALCIUM-BINDING PROTEIN KIC"/>
    <property type="match status" value="1"/>
</dbReference>
<dbReference type="Pfam" id="PF13833">
    <property type="entry name" value="EF-hand_8"/>
    <property type="match status" value="1"/>
</dbReference>
<evidence type="ECO:0000256" key="1">
    <source>
        <dbReference type="ARBA" id="ARBA00022837"/>
    </source>
</evidence>
<dbReference type="OrthoDB" id="343296at2759"/>
<dbReference type="OMA" id="MQDAEVW"/>
<dbReference type="PROSITE" id="PS50222">
    <property type="entry name" value="EF_HAND_2"/>
    <property type="match status" value="1"/>
</dbReference>
<evidence type="ECO:0000259" key="2">
    <source>
        <dbReference type="PROSITE" id="PS50222"/>
    </source>
</evidence>
<dbReference type="InterPro" id="IPR011992">
    <property type="entry name" value="EF-hand-dom_pair"/>
</dbReference>
<dbReference type="KEGG" id="csv:101208703"/>
<reference evidence="3 4" key="4">
    <citation type="journal article" date="2011" name="BMC Genomics">
        <title>RNA-Seq improves annotation of protein-coding genes in the cucumber genome.</title>
        <authorList>
            <person name="Li Z."/>
            <person name="Zhang Z."/>
            <person name="Yan P."/>
            <person name="Huang S."/>
            <person name="Fei Z."/>
            <person name="Lin K."/>
        </authorList>
    </citation>
    <scope>NUCLEOTIDE SEQUENCE [LARGE SCALE GENOMIC DNA]</scope>
    <source>
        <strain evidence="4">cv. 9930</strain>
    </source>
</reference>
<reference evidence="3 4" key="1">
    <citation type="journal article" date="2009" name="Nat. Genet.">
        <title>The genome of the cucumber, Cucumis sativus L.</title>
        <authorList>
            <person name="Huang S."/>
            <person name="Li R."/>
            <person name="Zhang Z."/>
            <person name="Li L."/>
            <person name="Gu X."/>
            <person name="Fan W."/>
            <person name="Lucas W.J."/>
            <person name="Wang X."/>
            <person name="Xie B."/>
            <person name="Ni P."/>
            <person name="Ren Y."/>
            <person name="Zhu H."/>
            <person name="Li J."/>
            <person name="Lin K."/>
            <person name="Jin W."/>
            <person name="Fei Z."/>
            <person name="Li G."/>
            <person name="Staub J."/>
            <person name="Kilian A."/>
            <person name="van der Vossen E.A."/>
            <person name="Wu Y."/>
            <person name="Guo J."/>
            <person name="He J."/>
            <person name="Jia Z."/>
            <person name="Ren Y."/>
            <person name="Tian G."/>
            <person name="Lu Y."/>
            <person name="Ruan J."/>
            <person name="Qian W."/>
            <person name="Wang M."/>
            <person name="Huang Q."/>
            <person name="Li B."/>
            <person name="Xuan Z."/>
            <person name="Cao J."/>
            <person name="Asan"/>
            <person name="Wu Z."/>
            <person name="Zhang J."/>
            <person name="Cai Q."/>
            <person name="Bai Y."/>
            <person name="Zhao B."/>
            <person name="Han Y."/>
            <person name="Li Y."/>
            <person name="Li X."/>
            <person name="Wang S."/>
            <person name="Shi Q."/>
            <person name="Liu S."/>
            <person name="Cho W.K."/>
            <person name="Kim J.Y."/>
            <person name="Xu Y."/>
            <person name="Heller-Uszynska K."/>
            <person name="Miao H."/>
            <person name="Cheng Z."/>
            <person name="Zhang S."/>
            <person name="Wu J."/>
            <person name="Yang Y."/>
            <person name="Kang H."/>
            <person name="Li M."/>
            <person name="Liang H."/>
            <person name="Ren X."/>
            <person name="Shi Z."/>
            <person name="Wen M."/>
            <person name="Jian M."/>
            <person name="Yang H."/>
            <person name="Zhang G."/>
            <person name="Yang Z."/>
            <person name="Chen R."/>
            <person name="Liu S."/>
            <person name="Li J."/>
            <person name="Ma L."/>
            <person name="Liu H."/>
            <person name="Zhou Y."/>
            <person name="Zhao J."/>
            <person name="Fang X."/>
            <person name="Li G."/>
            <person name="Fang L."/>
            <person name="Li Y."/>
            <person name="Liu D."/>
            <person name="Zheng H."/>
            <person name="Zhang Y."/>
            <person name="Qin N."/>
            <person name="Li Z."/>
            <person name="Yang G."/>
            <person name="Yang S."/>
            <person name="Bolund L."/>
            <person name="Kristiansen K."/>
            <person name="Zheng H."/>
            <person name="Li S."/>
            <person name="Zhang X."/>
            <person name="Yang H."/>
            <person name="Wang J."/>
            <person name="Sun R."/>
            <person name="Zhang B."/>
            <person name="Jiang S."/>
            <person name="Wang J."/>
            <person name="Du Y."/>
            <person name="Li S."/>
        </authorList>
    </citation>
    <scope>NUCLEOTIDE SEQUENCE [LARGE SCALE GENOMIC DNA]</scope>
    <source>
        <strain evidence="4">cv. 9930</strain>
    </source>
</reference>
<dbReference type="GO" id="GO:0005509">
    <property type="term" value="F:calcium ion binding"/>
    <property type="evidence" value="ECO:0007669"/>
    <property type="project" value="InterPro"/>
</dbReference>
<dbReference type="Gramene" id="KGN46528">
    <property type="protein sequence ID" value="KGN46528"/>
    <property type="gene ID" value="Csa_6G106800"/>
</dbReference>
<reference evidence="3 4" key="3">
    <citation type="journal article" date="2010" name="BMC Genomics">
        <title>Transcriptome sequencing and comparative analysis of cucumber flowers with different sex types.</title>
        <authorList>
            <person name="Guo S."/>
            <person name="Zheng Y."/>
            <person name="Joung J.G."/>
            <person name="Liu S."/>
            <person name="Zhang Z."/>
            <person name="Crasta O.R."/>
            <person name="Sobral B.W."/>
            <person name="Xu Y."/>
            <person name="Huang S."/>
            <person name="Fei Z."/>
        </authorList>
    </citation>
    <scope>NUCLEOTIDE SEQUENCE [LARGE SCALE GENOMIC DNA]</scope>
    <source>
        <strain evidence="4">cv. 9930</strain>
    </source>
</reference>
<evidence type="ECO:0000313" key="3">
    <source>
        <dbReference type="EMBL" id="KGN46528.1"/>
    </source>
</evidence>
<feature type="domain" description="EF-hand" evidence="2">
    <location>
        <begin position="68"/>
        <end position="103"/>
    </location>
</feature>
<reference evidence="3 4" key="2">
    <citation type="journal article" date="2009" name="PLoS ONE">
        <title>An integrated genetic and cytogenetic map of the cucumber genome.</title>
        <authorList>
            <person name="Ren Y."/>
            <person name="Zhang Z."/>
            <person name="Liu J."/>
            <person name="Staub J.E."/>
            <person name="Han Y."/>
            <person name="Cheng Z."/>
            <person name="Li X."/>
            <person name="Lu J."/>
            <person name="Miao H."/>
            <person name="Kang H."/>
            <person name="Xie B."/>
            <person name="Gu X."/>
            <person name="Wang X."/>
            <person name="Du Y."/>
            <person name="Jin W."/>
            <person name="Huang S."/>
        </authorList>
    </citation>
    <scope>NUCLEOTIDE SEQUENCE [LARGE SCALE GENOMIC DNA]</scope>
    <source>
        <strain evidence="4">cv. 9930</strain>
    </source>
</reference>